<evidence type="ECO:0000313" key="4">
    <source>
        <dbReference type="Proteomes" id="UP001652503"/>
    </source>
</evidence>
<name>A0ABT2Z6E3_9RHOB</name>
<feature type="transmembrane region" description="Helical" evidence="1">
    <location>
        <begin position="75"/>
        <end position="96"/>
    </location>
</feature>
<evidence type="ECO:0000313" key="3">
    <source>
        <dbReference type="EMBL" id="MCV2866708.1"/>
    </source>
</evidence>
<dbReference type="PANTHER" id="PTHR35342:SF5">
    <property type="entry name" value="TRICARBOXYLIC TRANSPORT PROTEIN"/>
    <property type="match status" value="1"/>
</dbReference>
<reference evidence="3 4" key="1">
    <citation type="submission" date="2022-10" db="EMBL/GenBank/DDBJ databases">
        <title>Defluviimonas sp. nov., isolated from ocean surface water.</title>
        <authorList>
            <person name="He W."/>
            <person name="Wang L."/>
            <person name="Zhang D.-F."/>
        </authorList>
    </citation>
    <scope>NUCLEOTIDE SEQUENCE [LARGE SCALE GENOMIC DNA]</scope>
    <source>
        <strain evidence="3 4">WL0075</strain>
    </source>
</reference>
<feature type="transmembrane region" description="Helical" evidence="1">
    <location>
        <begin position="317"/>
        <end position="341"/>
    </location>
</feature>
<feature type="transmembrane region" description="Helical" evidence="1">
    <location>
        <begin position="462"/>
        <end position="488"/>
    </location>
</feature>
<keyword evidence="1" id="KW-1133">Transmembrane helix</keyword>
<protein>
    <submittedName>
        <fullName evidence="3">Tripartite tricarboxylate transporter permease</fullName>
    </submittedName>
</protein>
<feature type="transmembrane region" description="Helical" evidence="1">
    <location>
        <begin position="388"/>
        <end position="405"/>
    </location>
</feature>
<proteinExistence type="predicted"/>
<keyword evidence="1" id="KW-0472">Membrane</keyword>
<gene>
    <name evidence="3" type="ORF">OE647_18520</name>
</gene>
<keyword evidence="4" id="KW-1185">Reference proteome</keyword>
<feature type="domain" description="DUF112" evidence="2">
    <location>
        <begin position="18"/>
        <end position="437"/>
    </location>
</feature>
<feature type="transmembrane region" description="Helical" evidence="1">
    <location>
        <begin position="412"/>
        <end position="442"/>
    </location>
</feature>
<feature type="transmembrane region" description="Helical" evidence="1">
    <location>
        <begin position="353"/>
        <end position="376"/>
    </location>
</feature>
<keyword evidence="1" id="KW-0812">Transmembrane</keyword>
<dbReference type="EMBL" id="JAOWLA010000025">
    <property type="protein sequence ID" value="MCV2866708.1"/>
    <property type="molecule type" value="Genomic_DNA"/>
</dbReference>
<sequence length="505" mass="52571">MTDEILSAALQLADLKLLLLMLLGAAVGMIGGGLPGISASITIALLLPFAFTLEPLQGLVVLGAIYMAAEYGGSISAILINTPGTAAAVCTAIDGYPMAKQGRAKEALDTAVISSCIGGVIGAIILIFFTPPLARFALKFGSPEMFWLAIAGLAMVCNLTAKNFTKGVVATLIGLSISAVGLDEQTGHQRFTFDIPHFYSGIALVPCVIGFFAVPEMFAAISKPGRTGNTAPSRPASFASTAGFILRRPLLVLQSSVIGTLVGILPGAGASIASFIAYSEAKRFAKAPDKLGTGNPEGIIASECANNSMVGGSLVPLLAFGIPGSASAAILFGALTLNGLVPGPRLFQEHAGLVYSFMFSFFPICLFMLIVGGLFAPGLALILRTRKAFIVPTVLFLVLIGTYANHNSMIDVAVAAACGVLGILLARGGFPLPPIVLGIILGPMAEEGFRRSLQLGQIEGSVWMMFFGRPISAVLILITCAMVFSAFWREARNKKQAASHDEVEE</sequence>
<dbReference type="Proteomes" id="UP001652503">
    <property type="component" value="Unassembled WGS sequence"/>
</dbReference>
<organism evidence="3 4">
    <name type="scientific">Albidovulum sediminicola</name>
    <dbReference type="NCBI Taxonomy" id="2984331"/>
    <lineage>
        <taxon>Bacteria</taxon>
        <taxon>Pseudomonadati</taxon>
        <taxon>Pseudomonadota</taxon>
        <taxon>Alphaproteobacteria</taxon>
        <taxon>Rhodobacterales</taxon>
        <taxon>Paracoccaceae</taxon>
        <taxon>Albidovulum</taxon>
    </lineage>
</organism>
<accession>A0ABT2Z6E3</accession>
<evidence type="ECO:0000259" key="2">
    <source>
        <dbReference type="Pfam" id="PF01970"/>
    </source>
</evidence>
<feature type="transmembrane region" description="Helical" evidence="1">
    <location>
        <begin position="108"/>
        <end position="130"/>
    </location>
</feature>
<feature type="transmembrane region" description="Helical" evidence="1">
    <location>
        <begin position="44"/>
        <end position="69"/>
    </location>
</feature>
<feature type="transmembrane region" description="Helical" evidence="1">
    <location>
        <begin position="257"/>
        <end position="278"/>
    </location>
</feature>
<feature type="transmembrane region" description="Helical" evidence="1">
    <location>
        <begin position="164"/>
        <end position="182"/>
    </location>
</feature>
<dbReference type="PANTHER" id="PTHR35342">
    <property type="entry name" value="TRICARBOXYLIC TRANSPORT PROTEIN"/>
    <property type="match status" value="1"/>
</dbReference>
<dbReference type="RefSeq" id="WP_263723244.1">
    <property type="nucleotide sequence ID" value="NZ_JAOWLA010000025.1"/>
</dbReference>
<feature type="transmembrane region" description="Helical" evidence="1">
    <location>
        <begin position="136"/>
        <end position="157"/>
    </location>
</feature>
<evidence type="ECO:0000256" key="1">
    <source>
        <dbReference type="SAM" id="Phobius"/>
    </source>
</evidence>
<dbReference type="Pfam" id="PF01970">
    <property type="entry name" value="TctA"/>
    <property type="match status" value="1"/>
</dbReference>
<dbReference type="InterPro" id="IPR002823">
    <property type="entry name" value="DUF112_TM"/>
</dbReference>
<feature type="transmembrane region" description="Helical" evidence="1">
    <location>
        <begin position="17"/>
        <end position="37"/>
    </location>
</feature>
<comment type="caution">
    <text evidence="3">The sequence shown here is derived from an EMBL/GenBank/DDBJ whole genome shotgun (WGS) entry which is preliminary data.</text>
</comment>
<feature type="transmembrane region" description="Helical" evidence="1">
    <location>
        <begin position="202"/>
        <end position="221"/>
    </location>
</feature>